<dbReference type="PANTHER" id="PTHR35109">
    <property type="entry name" value="GLUTAMATE RACEMASE"/>
    <property type="match status" value="1"/>
</dbReference>
<dbReference type="PANTHER" id="PTHR35109:SF1">
    <property type="entry name" value="GLUTAMATE RACEMASE"/>
    <property type="match status" value="1"/>
</dbReference>
<dbReference type="AlphaFoldDB" id="A0A9D4XND2"/>
<proteinExistence type="predicted"/>
<accession>A0A9D4XND2</accession>
<dbReference type="Gramene" id="PSAT_LOCUS14831_t1">
    <property type="protein sequence ID" value="CAL5195134.1"/>
    <property type="gene ID" value="PSAT_LOCUS14831"/>
</dbReference>
<comment type="caution">
    <text evidence="2">The sequence shown here is derived from an EMBL/GenBank/DDBJ whole genome shotgun (WGS) entry which is preliminary data.</text>
</comment>
<evidence type="ECO:0000313" key="3">
    <source>
        <dbReference type="Proteomes" id="UP001058974"/>
    </source>
</evidence>
<dbReference type="Gramene" id="Psat4g228040.1">
    <property type="protein sequence ID" value="Psat4g228040.1.cds"/>
    <property type="gene ID" value="Psat4g228040"/>
</dbReference>
<protein>
    <submittedName>
        <fullName evidence="2">Uncharacterized protein</fullName>
    </submittedName>
</protein>
<dbReference type="EMBL" id="JAMSHJ010000004">
    <property type="protein sequence ID" value="KAI5423573.1"/>
    <property type="molecule type" value="Genomic_DNA"/>
</dbReference>
<name>A0A9D4XND2_PEA</name>
<dbReference type="Proteomes" id="UP001058974">
    <property type="component" value="Chromosome 4"/>
</dbReference>
<dbReference type="Gramene" id="Psat04G0649400-T1">
    <property type="protein sequence ID" value="KAI5423573.1"/>
    <property type="gene ID" value="KIW84_046494"/>
</dbReference>
<feature type="region of interest" description="Disordered" evidence="1">
    <location>
        <begin position="35"/>
        <end position="57"/>
    </location>
</feature>
<evidence type="ECO:0000313" key="2">
    <source>
        <dbReference type="EMBL" id="KAI5423573.1"/>
    </source>
</evidence>
<gene>
    <name evidence="2" type="ORF">KIW84_046494</name>
</gene>
<dbReference type="OrthoDB" id="1930788at2759"/>
<keyword evidence="3" id="KW-1185">Reference proteome</keyword>
<reference evidence="2 3" key="1">
    <citation type="journal article" date="2022" name="Nat. Genet.">
        <title>Improved pea reference genome and pan-genome highlight genomic features and evolutionary characteristics.</title>
        <authorList>
            <person name="Yang T."/>
            <person name="Liu R."/>
            <person name="Luo Y."/>
            <person name="Hu S."/>
            <person name="Wang D."/>
            <person name="Wang C."/>
            <person name="Pandey M.K."/>
            <person name="Ge S."/>
            <person name="Xu Q."/>
            <person name="Li N."/>
            <person name="Li G."/>
            <person name="Huang Y."/>
            <person name="Saxena R.K."/>
            <person name="Ji Y."/>
            <person name="Li M."/>
            <person name="Yan X."/>
            <person name="He Y."/>
            <person name="Liu Y."/>
            <person name="Wang X."/>
            <person name="Xiang C."/>
            <person name="Varshney R.K."/>
            <person name="Ding H."/>
            <person name="Gao S."/>
            <person name="Zong X."/>
        </authorList>
    </citation>
    <scope>NUCLEOTIDE SEQUENCE [LARGE SCALE GENOMIC DNA]</scope>
    <source>
        <strain evidence="2 3">cv. Zhongwan 6</strain>
    </source>
</reference>
<organism evidence="2 3">
    <name type="scientific">Pisum sativum</name>
    <name type="common">Garden pea</name>
    <name type="synonym">Lathyrus oleraceus</name>
    <dbReference type="NCBI Taxonomy" id="3888"/>
    <lineage>
        <taxon>Eukaryota</taxon>
        <taxon>Viridiplantae</taxon>
        <taxon>Streptophyta</taxon>
        <taxon>Embryophyta</taxon>
        <taxon>Tracheophyta</taxon>
        <taxon>Spermatophyta</taxon>
        <taxon>Magnoliopsida</taxon>
        <taxon>eudicotyledons</taxon>
        <taxon>Gunneridae</taxon>
        <taxon>Pentapetalae</taxon>
        <taxon>rosids</taxon>
        <taxon>fabids</taxon>
        <taxon>Fabales</taxon>
        <taxon>Fabaceae</taxon>
        <taxon>Papilionoideae</taxon>
        <taxon>50 kb inversion clade</taxon>
        <taxon>NPAAA clade</taxon>
        <taxon>Hologalegina</taxon>
        <taxon>IRL clade</taxon>
        <taxon>Fabeae</taxon>
        <taxon>Lathyrus</taxon>
    </lineage>
</organism>
<sequence length="99" mass="10802">MGRTNTLMHLRRSAKGAESTAGLCKLILGREAGSQHRVDQKTKSSSIGKKAAVDSSPSYSCCWVPHPRTGIYFPVGHDWVMEDVPEGAATFSETCCFRN</sequence>
<evidence type="ECO:0000256" key="1">
    <source>
        <dbReference type="SAM" id="MobiDB-lite"/>
    </source>
</evidence>